<dbReference type="GO" id="GO:0016491">
    <property type="term" value="F:oxidoreductase activity"/>
    <property type="evidence" value="ECO:0007669"/>
    <property type="project" value="UniProtKB-KW"/>
</dbReference>
<evidence type="ECO:0000313" key="7">
    <source>
        <dbReference type="Proteomes" id="UP000509418"/>
    </source>
</evidence>
<accession>A0A7H8TI73</accession>
<dbReference type="Pfam" id="PF03446">
    <property type="entry name" value="NAD_binding_2"/>
    <property type="match status" value="1"/>
</dbReference>
<feature type="domain" description="Phosphogluconate dehydrogenase NAD-binding putative C-terminal" evidence="5">
    <location>
        <begin position="189"/>
        <end position="257"/>
    </location>
</feature>
<dbReference type="InterPro" id="IPR036291">
    <property type="entry name" value="NAD(P)-bd_dom_sf"/>
</dbReference>
<dbReference type="InterPro" id="IPR015815">
    <property type="entry name" value="HIBADH-related"/>
</dbReference>
<dbReference type="InterPro" id="IPR015814">
    <property type="entry name" value="Pgluconate_DH_NAD-bd_C"/>
</dbReference>
<dbReference type="SUPFAM" id="SSF51735">
    <property type="entry name" value="NAD(P)-binding Rossmann-fold domains"/>
    <property type="match status" value="1"/>
</dbReference>
<evidence type="ECO:0000259" key="4">
    <source>
        <dbReference type="Pfam" id="PF03446"/>
    </source>
</evidence>
<dbReference type="InterPro" id="IPR051265">
    <property type="entry name" value="HIBADH-related_NP60_sf"/>
</dbReference>
<evidence type="ECO:0000256" key="2">
    <source>
        <dbReference type="ARBA" id="ARBA00023002"/>
    </source>
</evidence>
<dbReference type="InterPro" id="IPR006115">
    <property type="entry name" value="6PGDH_NADP-bd"/>
</dbReference>
<evidence type="ECO:0000256" key="3">
    <source>
        <dbReference type="PIRSR" id="PIRSR000103-1"/>
    </source>
</evidence>
<comment type="similarity">
    <text evidence="1">Belongs to the HIBADH-related family.</text>
</comment>
<dbReference type="InterPro" id="IPR013328">
    <property type="entry name" value="6PGD_dom2"/>
</dbReference>
<evidence type="ECO:0000259" key="5">
    <source>
        <dbReference type="Pfam" id="PF09130"/>
    </source>
</evidence>
<evidence type="ECO:0000313" key="6">
    <source>
        <dbReference type="EMBL" id="QKZ21720.1"/>
    </source>
</evidence>
<dbReference type="PANTHER" id="PTHR43580">
    <property type="entry name" value="OXIDOREDUCTASE GLYR1-RELATED"/>
    <property type="match status" value="1"/>
</dbReference>
<dbReference type="AlphaFoldDB" id="A0A7H8TI73"/>
<proteinExistence type="inferred from homology"/>
<dbReference type="Gene3D" id="3.40.50.720">
    <property type="entry name" value="NAD(P)-binding Rossmann-like Domain"/>
    <property type="match status" value="1"/>
</dbReference>
<gene>
    <name evidence="6" type="ORF">HUT05_32900</name>
</gene>
<reference evidence="6 7" key="1">
    <citation type="submission" date="2020-06" db="EMBL/GenBank/DDBJ databases">
        <title>Genome mining for natural products.</title>
        <authorList>
            <person name="Zhang B."/>
            <person name="Shi J."/>
            <person name="Ge H."/>
        </authorList>
    </citation>
    <scope>NUCLEOTIDE SEQUENCE [LARGE SCALE GENOMIC DNA]</scope>
    <source>
        <strain evidence="6 7">NA02069</strain>
    </source>
</reference>
<dbReference type="Pfam" id="PF09130">
    <property type="entry name" value="DUF1932"/>
    <property type="match status" value="1"/>
</dbReference>
<feature type="domain" description="6-phosphogluconate dehydrogenase NADP-binding" evidence="4">
    <location>
        <begin position="10"/>
        <end position="150"/>
    </location>
</feature>
<organism evidence="6 7">
    <name type="scientific">Streptomyces chartreusis</name>
    <dbReference type="NCBI Taxonomy" id="1969"/>
    <lineage>
        <taxon>Bacteria</taxon>
        <taxon>Bacillati</taxon>
        <taxon>Actinomycetota</taxon>
        <taxon>Actinomycetes</taxon>
        <taxon>Kitasatosporales</taxon>
        <taxon>Streptomycetaceae</taxon>
        <taxon>Streptomyces</taxon>
    </lineage>
</organism>
<name>A0A7H8TI73_STRCX</name>
<dbReference type="PANTHER" id="PTHR43580:SF2">
    <property type="entry name" value="CYTOKINE-LIKE NUCLEAR FACTOR N-PAC"/>
    <property type="match status" value="1"/>
</dbReference>
<dbReference type="RefSeq" id="WP_176577214.1">
    <property type="nucleotide sequence ID" value="NZ_CBDRGH010000002.1"/>
</dbReference>
<evidence type="ECO:0000256" key="1">
    <source>
        <dbReference type="ARBA" id="ARBA00009080"/>
    </source>
</evidence>
<dbReference type="Gene3D" id="1.10.1040.10">
    <property type="entry name" value="N-(1-d-carboxylethyl)-l-norvaline Dehydrogenase, domain 2"/>
    <property type="match status" value="1"/>
</dbReference>
<dbReference type="GO" id="GO:0050661">
    <property type="term" value="F:NADP binding"/>
    <property type="evidence" value="ECO:0007669"/>
    <property type="project" value="InterPro"/>
</dbReference>
<dbReference type="InterPro" id="IPR008927">
    <property type="entry name" value="6-PGluconate_DH-like_C_sf"/>
</dbReference>
<keyword evidence="2" id="KW-0560">Oxidoreductase</keyword>
<dbReference type="PIRSF" id="PIRSF000103">
    <property type="entry name" value="HIBADH"/>
    <property type="match status" value="1"/>
</dbReference>
<keyword evidence="7" id="KW-1185">Reference proteome</keyword>
<protein>
    <submittedName>
        <fullName evidence="6">NAD(P)-dependent oxidoreductase</fullName>
    </submittedName>
</protein>
<dbReference type="EMBL" id="CP056041">
    <property type="protein sequence ID" value="QKZ21720.1"/>
    <property type="molecule type" value="Genomic_DNA"/>
</dbReference>
<dbReference type="Proteomes" id="UP000509418">
    <property type="component" value="Chromosome"/>
</dbReference>
<dbReference type="SUPFAM" id="SSF48179">
    <property type="entry name" value="6-phosphogluconate dehydrogenase C-terminal domain-like"/>
    <property type="match status" value="1"/>
</dbReference>
<feature type="active site" evidence="3">
    <location>
        <position position="168"/>
    </location>
</feature>
<sequence length="289" mass="30046">MTTLGILHPGSMGAAVAAQARRSGAEVLWCPAGRSVSSKERAQRYGLTPVHALSEMAERADIILSLCPPAAAEDVARDVAACSYAGIYVDGNAVSPVTMANISTIVQRSGATAVDGSVIGSPPSDAKSPRLYLSGPGNVLRSVAQLFDGSAVQARLLSGEIGQASALKLSYSSYQKASRVLAAVAYALASDHGVEAELLDIAEGRTTSYLAETTYFPKVAARSWRWGPEMQEAAHALEEAGLPADLANAAAAVMGRWAGLKDTSPDLALVLEELHTNPEGRADLDRGSL</sequence>